<dbReference type="AlphaFoldDB" id="A0A821MKV6"/>
<accession>A0A821MKV6</accession>
<evidence type="ECO:0000313" key="3">
    <source>
        <dbReference type="Proteomes" id="UP000663880"/>
    </source>
</evidence>
<protein>
    <submittedName>
        <fullName evidence="2">Uncharacterized protein</fullName>
    </submittedName>
</protein>
<sequence length="139" mass="15238">MKMDARILILSALYIVTEVTSNDIRLGLVAPSSRKIYGEIKGADPALWKRTDDVIINTPHNEIISAVFVTDLRDDKDGEAFIESGGVGEKSVTIGLKSPSILRGYKFEIEVYGSDPSAQFYSKGGFAPYSGGVLYPRKY</sequence>
<feature type="chain" id="PRO_5032714138" evidence="1">
    <location>
        <begin position="22"/>
        <end position="139"/>
    </location>
</feature>
<dbReference type="OrthoDB" id="7230779at2759"/>
<proteinExistence type="predicted"/>
<organism evidence="2 3">
    <name type="scientific">Pieris macdunnoughi</name>
    <dbReference type="NCBI Taxonomy" id="345717"/>
    <lineage>
        <taxon>Eukaryota</taxon>
        <taxon>Metazoa</taxon>
        <taxon>Ecdysozoa</taxon>
        <taxon>Arthropoda</taxon>
        <taxon>Hexapoda</taxon>
        <taxon>Insecta</taxon>
        <taxon>Pterygota</taxon>
        <taxon>Neoptera</taxon>
        <taxon>Endopterygota</taxon>
        <taxon>Lepidoptera</taxon>
        <taxon>Glossata</taxon>
        <taxon>Ditrysia</taxon>
        <taxon>Papilionoidea</taxon>
        <taxon>Pieridae</taxon>
        <taxon>Pierinae</taxon>
        <taxon>Pieris</taxon>
    </lineage>
</organism>
<dbReference type="Proteomes" id="UP000663880">
    <property type="component" value="Unassembled WGS sequence"/>
</dbReference>
<dbReference type="Pfam" id="PF15868">
    <property type="entry name" value="MBF2"/>
    <property type="match status" value="1"/>
</dbReference>
<feature type="signal peptide" evidence="1">
    <location>
        <begin position="1"/>
        <end position="21"/>
    </location>
</feature>
<dbReference type="EMBL" id="CAJOBZ010000003">
    <property type="protein sequence ID" value="CAF4770043.1"/>
    <property type="molecule type" value="Genomic_DNA"/>
</dbReference>
<keyword evidence="3" id="KW-1185">Reference proteome</keyword>
<evidence type="ECO:0000313" key="2">
    <source>
        <dbReference type="EMBL" id="CAF4770043.1"/>
    </source>
</evidence>
<dbReference type="InterPro" id="IPR031734">
    <property type="entry name" value="MBF2"/>
</dbReference>
<gene>
    <name evidence="2" type="ORF">PMACD_LOCUS1769</name>
</gene>
<keyword evidence="1" id="KW-0732">Signal</keyword>
<reference evidence="2" key="1">
    <citation type="submission" date="2021-02" db="EMBL/GenBank/DDBJ databases">
        <authorList>
            <person name="Steward A R."/>
        </authorList>
    </citation>
    <scope>NUCLEOTIDE SEQUENCE</scope>
</reference>
<evidence type="ECO:0000256" key="1">
    <source>
        <dbReference type="SAM" id="SignalP"/>
    </source>
</evidence>
<comment type="caution">
    <text evidence="2">The sequence shown here is derived from an EMBL/GenBank/DDBJ whole genome shotgun (WGS) entry which is preliminary data.</text>
</comment>
<name>A0A821MKV6_9NEOP</name>